<dbReference type="InterPro" id="IPR056789">
    <property type="entry name" value="LRR_R13L1-DRL21"/>
</dbReference>
<dbReference type="GO" id="GO:0051707">
    <property type="term" value="P:response to other organism"/>
    <property type="evidence" value="ECO:0007669"/>
    <property type="project" value="UniProtKB-ARBA"/>
</dbReference>
<dbReference type="GO" id="GO:0006952">
    <property type="term" value="P:defense response"/>
    <property type="evidence" value="ECO:0007669"/>
    <property type="project" value="UniProtKB-KW"/>
</dbReference>
<dbReference type="InParanoid" id="A0A068VIY6"/>
<dbReference type="Pfam" id="PF18052">
    <property type="entry name" value="Rx_N"/>
    <property type="match status" value="1"/>
</dbReference>
<dbReference type="Pfam" id="PF00931">
    <property type="entry name" value="NB-ARC"/>
    <property type="match status" value="1"/>
</dbReference>
<dbReference type="Gene3D" id="3.40.50.300">
    <property type="entry name" value="P-loop containing nucleotide triphosphate hydrolases"/>
    <property type="match status" value="1"/>
</dbReference>
<keyword evidence="2" id="KW-0433">Leucine-rich repeat</keyword>
<dbReference type="Proteomes" id="UP000295252">
    <property type="component" value="Unassembled WGS sequence"/>
</dbReference>
<evidence type="ECO:0000256" key="1">
    <source>
        <dbReference type="ARBA" id="ARBA00008894"/>
    </source>
</evidence>
<dbReference type="PANTHER" id="PTHR36766">
    <property type="entry name" value="PLANT BROAD-SPECTRUM MILDEW RESISTANCE PROTEIN RPW8"/>
    <property type="match status" value="1"/>
</dbReference>
<dbReference type="InterPro" id="IPR041118">
    <property type="entry name" value="Rx_N"/>
</dbReference>
<dbReference type="InterPro" id="IPR058922">
    <property type="entry name" value="WHD_DRP"/>
</dbReference>
<reference evidence="12" key="1">
    <citation type="journal article" date="2014" name="Science">
        <title>The coffee genome provides insight into the convergent evolution of caffeine biosynthesis.</title>
        <authorList>
            <person name="Denoeud F."/>
            <person name="Carretero-Paulet L."/>
            <person name="Dereeper A."/>
            <person name="Droc G."/>
            <person name="Guyot R."/>
            <person name="Pietrella M."/>
            <person name="Zheng C."/>
            <person name="Alberti A."/>
            <person name="Anthony F."/>
            <person name="Aprea G."/>
            <person name="Aury J.M."/>
            <person name="Bento P."/>
            <person name="Bernard M."/>
            <person name="Bocs S."/>
            <person name="Campa C."/>
            <person name="Cenci A."/>
            <person name="Combes M.C."/>
            <person name="Crouzillat D."/>
            <person name="Da Silva C."/>
            <person name="Daddiego L."/>
            <person name="De Bellis F."/>
            <person name="Dussert S."/>
            <person name="Garsmeur O."/>
            <person name="Gayraud T."/>
            <person name="Guignon V."/>
            <person name="Jahn K."/>
            <person name="Jamilloux V."/>
            <person name="Joet T."/>
            <person name="Labadie K."/>
            <person name="Lan T."/>
            <person name="Leclercq J."/>
            <person name="Lepelley M."/>
            <person name="Leroy T."/>
            <person name="Li L.T."/>
            <person name="Librado P."/>
            <person name="Lopez L."/>
            <person name="Munoz A."/>
            <person name="Noel B."/>
            <person name="Pallavicini A."/>
            <person name="Perrotta G."/>
            <person name="Poncet V."/>
            <person name="Pot D."/>
            <person name="Priyono X."/>
            <person name="Rigoreau M."/>
            <person name="Rouard M."/>
            <person name="Rozas J."/>
            <person name="Tranchant-Dubreuil C."/>
            <person name="VanBuren R."/>
            <person name="Zhang Q."/>
            <person name="Andrade A.C."/>
            <person name="Argout X."/>
            <person name="Bertrand B."/>
            <person name="de Kochko A."/>
            <person name="Graziosi G."/>
            <person name="Henry R.J."/>
            <person name="Jayarama X."/>
            <person name="Ming R."/>
            <person name="Nagai C."/>
            <person name="Rounsley S."/>
            <person name="Sankoff D."/>
            <person name="Giuliano G."/>
            <person name="Albert V.A."/>
            <person name="Wincker P."/>
            <person name="Lashermes P."/>
        </authorList>
    </citation>
    <scope>NUCLEOTIDE SEQUENCE [LARGE SCALE GENOMIC DNA]</scope>
    <source>
        <strain evidence="12">cv. DH200-94</strain>
    </source>
</reference>
<dbReference type="PRINTS" id="PR00364">
    <property type="entry name" value="DISEASERSIST"/>
</dbReference>
<protein>
    <submittedName>
        <fullName evidence="11">DH200=94 genomic scaffold, scaffold_575</fullName>
    </submittedName>
</protein>
<dbReference type="AlphaFoldDB" id="A0A068VIY6"/>
<dbReference type="Gramene" id="CDP19633">
    <property type="protein sequence ID" value="CDP19633"/>
    <property type="gene ID" value="GSCOC_T00005335001"/>
</dbReference>
<dbReference type="FunFam" id="1.10.10.10:FF:000322">
    <property type="entry name" value="Probable disease resistance protein At1g63360"/>
    <property type="match status" value="1"/>
</dbReference>
<comment type="similarity">
    <text evidence="1">Belongs to the disease resistance NB-LRR family.</text>
</comment>
<keyword evidence="12" id="KW-1185">Reference proteome</keyword>
<dbReference type="InterPro" id="IPR042197">
    <property type="entry name" value="Apaf_helical"/>
</dbReference>
<dbReference type="PhylomeDB" id="A0A068VIY6"/>
<proteinExistence type="inferred from homology"/>
<keyword evidence="6" id="KW-0067">ATP-binding</keyword>
<dbReference type="Pfam" id="PF25019">
    <property type="entry name" value="LRR_R13L1-DRL21"/>
    <property type="match status" value="1"/>
</dbReference>
<dbReference type="GO" id="GO:0005524">
    <property type="term" value="F:ATP binding"/>
    <property type="evidence" value="ECO:0007669"/>
    <property type="project" value="UniProtKB-KW"/>
</dbReference>
<dbReference type="InterPro" id="IPR036388">
    <property type="entry name" value="WH-like_DNA-bd_sf"/>
</dbReference>
<dbReference type="EMBL" id="HG739659">
    <property type="protein sequence ID" value="CDP19633.1"/>
    <property type="molecule type" value="Genomic_DNA"/>
</dbReference>
<evidence type="ECO:0000259" key="10">
    <source>
        <dbReference type="Pfam" id="PF25019"/>
    </source>
</evidence>
<feature type="domain" description="NB-ARC" evidence="7">
    <location>
        <begin position="183"/>
        <end position="353"/>
    </location>
</feature>
<dbReference type="Gene3D" id="1.10.8.430">
    <property type="entry name" value="Helical domain of apoptotic protease-activating factors"/>
    <property type="match status" value="1"/>
</dbReference>
<dbReference type="Gene3D" id="3.80.10.10">
    <property type="entry name" value="Ribonuclease Inhibitor"/>
    <property type="match status" value="2"/>
</dbReference>
<name>A0A068VIY6_COFCA</name>
<dbReference type="OMA" id="HEWWSIL"/>
<dbReference type="InterPro" id="IPR002182">
    <property type="entry name" value="NB-ARC"/>
</dbReference>
<evidence type="ECO:0000259" key="8">
    <source>
        <dbReference type="Pfam" id="PF18052"/>
    </source>
</evidence>
<feature type="domain" description="Disease resistance protein winged helix" evidence="9">
    <location>
        <begin position="438"/>
        <end position="506"/>
    </location>
</feature>
<keyword evidence="3" id="KW-0677">Repeat</keyword>
<keyword evidence="4" id="KW-0547">Nucleotide-binding</keyword>
<dbReference type="SUPFAM" id="SSF52540">
    <property type="entry name" value="P-loop containing nucleoside triphosphate hydrolases"/>
    <property type="match status" value="1"/>
</dbReference>
<evidence type="ECO:0000256" key="4">
    <source>
        <dbReference type="ARBA" id="ARBA00022741"/>
    </source>
</evidence>
<evidence type="ECO:0000313" key="12">
    <source>
        <dbReference type="Proteomes" id="UP000295252"/>
    </source>
</evidence>
<dbReference type="SUPFAM" id="SSF52058">
    <property type="entry name" value="L domain-like"/>
    <property type="match status" value="2"/>
</dbReference>
<feature type="domain" description="R13L1/DRL21-like LRR repeat region" evidence="10">
    <location>
        <begin position="684"/>
        <end position="822"/>
    </location>
</feature>
<evidence type="ECO:0000256" key="6">
    <source>
        <dbReference type="ARBA" id="ARBA00022840"/>
    </source>
</evidence>
<accession>A0A068VIY6</accession>
<feature type="domain" description="Disease resistance N-terminal" evidence="8">
    <location>
        <begin position="10"/>
        <end position="97"/>
    </location>
</feature>
<evidence type="ECO:0000259" key="7">
    <source>
        <dbReference type="Pfam" id="PF00931"/>
    </source>
</evidence>
<dbReference type="Gene3D" id="1.20.5.4130">
    <property type="match status" value="1"/>
</dbReference>
<dbReference type="GO" id="GO:0043531">
    <property type="term" value="F:ADP binding"/>
    <property type="evidence" value="ECO:0007669"/>
    <property type="project" value="InterPro"/>
</dbReference>
<dbReference type="InterPro" id="IPR032675">
    <property type="entry name" value="LRR_dom_sf"/>
</dbReference>
<keyword evidence="5" id="KW-0611">Plant defense</keyword>
<evidence type="ECO:0000256" key="3">
    <source>
        <dbReference type="ARBA" id="ARBA00022737"/>
    </source>
</evidence>
<dbReference type="Gene3D" id="1.10.10.10">
    <property type="entry name" value="Winged helix-like DNA-binding domain superfamily/Winged helix DNA-binding domain"/>
    <property type="match status" value="1"/>
</dbReference>
<evidence type="ECO:0000313" key="11">
    <source>
        <dbReference type="EMBL" id="CDP19633.1"/>
    </source>
</evidence>
<gene>
    <name evidence="11" type="ORF">GSCOC_T00005335001</name>
</gene>
<evidence type="ECO:0000256" key="2">
    <source>
        <dbReference type="ARBA" id="ARBA00022614"/>
    </source>
</evidence>
<dbReference type="Pfam" id="PF23559">
    <property type="entry name" value="WHD_DRP"/>
    <property type="match status" value="1"/>
</dbReference>
<dbReference type="InterPro" id="IPR027417">
    <property type="entry name" value="P-loop_NTPase"/>
</dbReference>
<sequence length="1115" mass="126376">MADPVIGATIQVTLERALSLASDRIGLLVGFKKDVASMTHSLGFIKDVLADAEERQNQSSGVQRWLNSLEEVAYDADNVLDELHYESLRHQVESRNRHKLKVCCFFSCSNINLAFRWRMASKVRDIKLKLNEINQKANGLGLVSRAVMTTALPAVPAVGDMRGRQTDSVVVPMVGRADDESEIVKMLLSLSEKVVSVLPVIGMGGLGKTTLAKSIYNNKQIDAHFNKKIWVCVSRKVQIKELFKLILVQLTEEKVEVDDRNVIVGKIGNHLGGKRYFLVLDDVWDDNQVLWDDFFTTLKGLNPTNGSWCLVTTRLGPVAHSVSRVLMMETELVYALGRLPGDHCWSILKEKAVGGGELPDELQAIRERAIKRCDGLPLAASVIGGLLRLKRKEEWQSILENRLLSLSAGGDPVMQILKLSFDNLPSPYIKKCFAYCSIFPKDAEMKGDKLIELWMAEGFLQADLENKTKEEIGEYYLEILLQSSLLEEMRKYGRRYYKMHDMVHDVSKSIMSKSTKFINSETGSGDNSNQVRCLVIDSFGEDAINLFESLSNLLHTLFLSQGSLSDDMLMKLKNLHVLNLSGAKNQNLPISIGKLIHLRYINFEDSRSETLPESVCKLYILQTLWLNRFALKVLPKGMCDLISLRHLHLNNSDKEFQMPLNMGRLTCLQMLEFFNVGREKGGRIGELGSLKNLKGRLIIRKLELVKDKEGAEEAKLSEKANLFGLKLKWARDRDREGDDYNDEDVLDGLLPHPNLEELVIWYFLGDQFPRWLMDLPTTTTLPEFATTLPKLTSLEFNRCHRCRELLPLQNFMSLKELVIEECDGLTNLPGDLLHSCASLQKLQVSWCRNLVSFLLDLQQTPSLLELGLYCCPKLKTSMTPKGFGFLTSLRKLVIGPFSDDGDDHENSSIYNEFDWSGLISSSSSSSSALRELHLRGLPHMESLPHQIQYLTTLTSLALGEFGGIKALPDWFGNFAALEGLYLYDFKELGRLPSEDAMRSLTKLKHLRFYHSPLLKERCTPESSGPDSQWSKVSHIQDLDISCFITNFHLWIKFNHVRLPSITTFLICFTINLPFSSPPSLINLLVRKSKKSPWLFSQISLLPFYRPIYYLSKLRH</sequence>
<evidence type="ECO:0000256" key="5">
    <source>
        <dbReference type="ARBA" id="ARBA00022821"/>
    </source>
</evidence>
<organism evidence="11 12">
    <name type="scientific">Coffea canephora</name>
    <name type="common">Robusta coffee</name>
    <dbReference type="NCBI Taxonomy" id="49390"/>
    <lineage>
        <taxon>Eukaryota</taxon>
        <taxon>Viridiplantae</taxon>
        <taxon>Streptophyta</taxon>
        <taxon>Embryophyta</taxon>
        <taxon>Tracheophyta</taxon>
        <taxon>Spermatophyta</taxon>
        <taxon>Magnoliopsida</taxon>
        <taxon>eudicotyledons</taxon>
        <taxon>Gunneridae</taxon>
        <taxon>Pentapetalae</taxon>
        <taxon>asterids</taxon>
        <taxon>lamiids</taxon>
        <taxon>Gentianales</taxon>
        <taxon>Rubiaceae</taxon>
        <taxon>Ixoroideae</taxon>
        <taxon>Gardenieae complex</taxon>
        <taxon>Bertiereae - Coffeeae clade</taxon>
        <taxon>Coffeeae</taxon>
        <taxon>Coffea</taxon>
    </lineage>
</organism>
<evidence type="ECO:0000259" key="9">
    <source>
        <dbReference type="Pfam" id="PF23559"/>
    </source>
</evidence>
<dbReference type="PANTHER" id="PTHR36766:SF70">
    <property type="entry name" value="DISEASE RESISTANCE PROTEIN RGA4"/>
    <property type="match status" value="1"/>
</dbReference>